<protein>
    <submittedName>
        <fullName evidence="1">Uncharacterized protein</fullName>
    </submittedName>
</protein>
<comment type="caution">
    <text evidence="1">The sequence shown here is derived from an EMBL/GenBank/DDBJ whole genome shotgun (WGS) entry which is preliminary data.</text>
</comment>
<evidence type="ECO:0000313" key="1">
    <source>
        <dbReference type="EMBL" id="KKM86911.1"/>
    </source>
</evidence>
<proteinExistence type="predicted"/>
<dbReference type="EMBL" id="LAZR01007181">
    <property type="protein sequence ID" value="KKM86911.1"/>
    <property type="molecule type" value="Genomic_DNA"/>
</dbReference>
<organism evidence="1">
    <name type="scientific">marine sediment metagenome</name>
    <dbReference type="NCBI Taxonomy" id="412755"/>
    <lineage>
        <taxon>unclassified sequences</taxon>
        <taxon>metagenomes</taxon>
        <taxon>ecological metagenomes</taxon>
    </lineage>
</organism>
<reference evidence="1" key="1">
    <citation type="journal article" date="2015" name="Nature">
        <title>Complex archaea that bridge the gap between prokaryotes and eukaryotes.</title>
        <authorList>
            <person name="Spang A."/>
            <person name="Saw J.H."/>
            <person name="Jorgensen S.L."/>
            <person name="Zaremba-Niedzwiedzka K."/>
            <person name="Martijn J."/>
            <person name="Lind A.E."/>
            <person name="van Eijk R."/>
            <person name="Schleper C."/>
            <person name="Guy L."/>
            <person name="Ettema T.J."/>
        </authorList>
    </citation>
    <scope>NUCLEOTIDE SEQUENCE</scope>
</reference>
<dbReference type="AlphaFoldDB" id="A0A0F9LID8"/>
<sequence length="59" mass="6564">MCYNCGCQEPDDPMGKGKISEGGASLTEDDLKLIAEKWEMSVKDTKKNILTLLQKTLED</sequence>
<accession>A0A0F9LID8</accession>
<gene>
    <name evidence="1" type="ORF">LCGC14_1274210</name>
</gene>
<name>A0A0F9LID8_9ZZZZ</name>